<comment type="caution">
    <text evidence="1">The sequence shown here is derived from an EMBL/GenBank/DDBJ whole genome shotgun (WGS) entry which is preliminary data.</text>
</comment>
<name>A0A482VFZ2_ASBVE</name>
<dbReference type="Proteomes" id="UP000292052">
    <property type="component" value="Unassembled WGS sequence"/>
</dbReference>
<evidence type="ECO:0000313" key="1">
    <source>
        <dbReference type="EMBL" id="RZC27716.1"/>
    </source>
</evidence>
<dbReference type="EMBL" id="QDEB01103057">
    <property type="protein sequence ID" value="RZC27716.1"/>
    <property type="molecule type" value="Genomic_DNA"/>
</dbReference>
<evidence type="ECO:0000313" key="2">
    <source>
        <dbReference type="Proteomes" id="UP000292052"/>
    </source>
</evidence>
<protein>
    <submittedName>
        <fullName evidence="1">Uncharacterized protein</fullName>
    </submittedName>
</protein>
<accession>A0A482VFZ2</accession>
<keyword evidence="2" id="KW-1185">Reference proteome</keyword>
<sequence>MIPFGIIFSKWCETRKWRVVLSCASLF</sequence>
<proteinExistence type="predicted"/>
<gene>
    <name evidence="1" type="ORF">BDFB_013337</name>
</gene>
<organism evidence="1 2">
    <name type="scientific">Asbolus verrucosus</name>
    <name type="common">Desert ironclad beetle</name>
    <dbReference type="NCBI Taxonomy" id="1661398"/>
    <lineage>
        <taxon>Eukaryota</taxon>
        <taxon>Metazoa</taxon>
        <taxon>Ecdysozoa</taxon>
        <taxon>Arthropoda</taxon>
        <taxon>Hexapoda</taxon>
        <taxon>Insecta</taxon>
        <taxon>Pterygota</taxon>
        <taxon>Neoptera</taxon>
        <taxon>Endopterygota</taxon>
        <taxon>Coleoptera</taxon>
        <taxon>Polyphaga</taxon>
        <taxon>Cucujiformia</taxon>
        <taxon>Tenebrionidae</taxon>
        <taxon>Pimeliinae</taxon>
        <taxon>Asbolus</taxon>
    </lineage>
</organism>
<dbReference type="AlphaFoldDB" id="A0A482VFZ2"/>
<reference evidence="1 2" key="1">
    <citation type="submission" date="2017-03" db="EMBL/GenBank/DDBJ databases">
        <title>Genome of the blue death feigning beetle - Asbolus verrucosus.</title>
        <authorList>
            <person name="Rider S.D."/>
        </authorList>
    </citation>
    <scope>NUCLEOTIDE SEQUENCE [LARGE SCALE GENOMIC DNA]</scope>
    <source>
        <strain evidence="1">Butters</strain>
        <tissue evidence="1">Head and leg muscle</tissue>
    </source>
</reference>